<evidence type="ECO:0000313" key="2">
    <source>
        <dbReference type="Proteomes" id="UP000064525"/>
    </source>
</evidence>
<dbReference type="AlphaFoldDB" id="A0A0S4PT06"/>
<reference evidence="2" key="1">
    <citation type="submission" date="2015-11" db="EMBL/GenBank/DDBJ databases">
        <authorList>
            <person name="Anvar S.Y."/>
        </authorList>
    </citation>
    <scope>NUCLEOTIDE SEQUENCE [LARGE SCALE GENOMIC DNA]</scope>
</reference>
<proteinExistence type="predicted"/>
<dbReference type="Proteomes" id="UP000064525">
    <property type="component" value="Chromosome I"/>
</dbReference>
<evidence type="ECO:0000313" key="1">
    <source>
        <dbReference type="EMBL" id="CUU39427.1"/>
    </source>
</evidence>
<gene>
    <name evidence="1" type="ORF">BN2458_PEG0541</name>
</gene>
<name>A0A0S4PT06_9HELI</name>
<dbReference type="KEGG" id="hty:BN2458_PEG0541"/>
<dbReference type="EMBL" id="LN907858">
    <property type="protein sequence ID" value="CUU39427.1"/>
    <property type="molecule type" value="Genomic_DNA"/>
</dbReference>
<organism evidence="1 2">
    <name type="scientific">Helicobacter typhlonius</name>
    <dbReference type="NCBI Taxonomy" id="76936"/>
    <lineage>
        <taxon>Bacteria</taxon>
        <taxon>Pseudomonadati</taxon>
        <taxon>Campylobacterota</taxon>
        <taxon>Epsilonproteobacteria</taxon>
        <taxon>Campylobacterales</taxon>
        <taxon>Helicobacteraceae</taxon>
        <taxon>Helicobacter</taxon>
    </lineage>
</organism>
<accession>A0A0S4PT06</accession>
<sequence length="48" mass="5831">MRVFFPHTTPIYIKNTMITRIFILKILSFCKIYKTQKAVVYHIQNNKK</sequence>
<protein>
    <submittedName>
        <fullName evidence="1">Uncharacterized protein</fullName>
    </submittedName>
</protein>